<dbReference type="AlphaFoldDB" id="A0A4Y4F2I6"/>
<evidence type="ECO:0000256" key="5">
    <source>
        <dbReference type="ARBA" id="ARBA00022989"/>
    </source>
</evidence>
<evidence type="ECO:0000256" key="3">
    <source>
        <dbReference type="ARBA" id="ARBA00022519"/>
    </source>
</evidence>
<dbReference type="Pfam" id="PF02698">
    <property type="entry name" value="DUF218"/>
    <property type="match status" value="1"/>
</dbReference>
<evidence type="ECO:0000259" key="9">
    <source>
        <dbReference type="Pfam" id="PF02698"/>
    </source>
</evidence>
<dbReference type="Proteomes" id="UP000319812">
    <property type="component" value="Unassembled WGS sequence"/>
</dbReference>
<comment type="caution">
    <text evidence="10">The sequence shown here is derived from an EMBL/GenBank/DDBJ whole genome shotgun (WGS) entry which is preliminary data.</text>
</comment>
<gene>
    <name evidence="10" type="ORF">HHA01_10210</name>
</gene>
<dbReference type="EMBL" id="BJOC01000015">
    <property type="protein sequence ID" value="GED22044.1"/>
    <property type="molecule type" value="Genomic_DNA"/>
</dbReference>
<comment type="subcellular location">
    <subcellularLocation>
        <location evidence="1">Cell inner membrane</location>
        <topology evidence="1">Single-pass membrane protein</topology>
    </subcellularLocation>
</comment>
<evidence type="ECO:0000256" key="4">
    <source>
        <dbReference type="ARBA" id="ARBA00022692"/>
    </source>
</evidence>
<feature type="region of interest" description="Disordered" evidence="8">
    <location>
        <begin position="215"/>
        <end position="251"/>
    </location>
</feature>
<feature type="domain" description="DUF218" evidence="9">
    <location>
        <begin position="53"/>
        <end position="193"/>
    </location>
</feature>
<evidence type="ECO:0000313" key="10">
    <source>
        <dbReference type="EMBL" id="GED22044.1"/>
    </source>
</evidence>
<comment type="function">
    <text evidence="7">Participates in the barrier function of the cell envelope.</text>
</comment>
<dbReference type="PANTHER" id="PTHR30336">
    <property type="entry name" value="INNER MEMBRANE PROTEIN, PROBABLE PERMEASE"/>
    <property type="match status" value="1"/>
</dbReference>
<keyword evidence="11" id="KW-1185">Reference proteome</keyword>
<dbReference type="RefSeq" id="WP_141318428.1">
    <property type="nucleotide sequence ID" value="NZ_BJOC01000015.1"/>
</dbReference>
<organism evidence="10 11">
    <name type="scientific">Halomonas halmophila</name>
    <dbReference type="NCBI Taxonomy" id="252"/>
    <lineage>
        <taxon>Bacteria</taxon>
        <taxon>Pseudomonadati</taxon>
        <taxon>Pseudomonadota</taxon>
        <taxon>Gammaproteobacteria</taxon>
        <taxon>Oceanospirillales</taxon>
        <taxon>Halomonadaceae</taxon>
        <taxon>Halomonas</taxon>
    </lineage>
</organism>
<accession>A0A4Y4F2I6</accession>
<dbReference type="OrthoDB" id="9782395at2"/>
<keyword evidence="6" id="KW-0472">Membrane</keyword>
<dbReference type="CDD" id="cd06259">
    <property type="entry name" value="YdcF-like"/>
    <property type="match status" value="1"/>
</dbReference>
<evidence type="ECO:0000256" key="7">
    <source>
        <dbReference type="ARBA" id="ARBA00037355"/>
    </source>
</evidence>
<evidence type="ECO:0000313" key="11">
    <source>
        <dbReference type="Proteomes" id="UP000319812"/>
    </source>
</evidence>
<evidence type="ECO:0000256" key="8">
    <source>
        <dbReference type="SAM" id="MobiDB-lite"/>
    </source>
</evidence>
<keyword evidence="5" id="KW-1133">Transmembrane helix</keyword>
<dbReference type="PANTHER" id="PTHR30336:SF0">
    <property type="entry name" value="PROTEIN SANA"/>
    <property type="match status" value="1"/>
</dbReference>
<dbReference type="InterPro" id="IPR051599">
    <property type="entry name" value="Cell_Envelope_Assoc"/>
</dbReference>
<sequence>MLSLPWKTFRILLMLLGGGTLLAILLFMAANVWVLASTSRRIDAGPQQCQPRQVAIVFGTSHRTRSGARNPHFEGRMQTAARLIHGLRAEHLLLSGDNSTRYYNEPITMWKDLLDRGVPESAMTLDYAGFSTFDTLSRARDVFAVDSAMLVTQAWHLPRALFIADALGIDARGCAAPTPSSDGTWRLRAREWLARVATLGDLYVWGREPHFLGPQEPLQIDPRPDLSVAVPASEGDTARESVNDSSSSTPR</sequence>
<keyword evidence="3" id="KW-0997">Cell inner membrane</keyword>
<dbReference type="GO" id="GO:0005886">
    <property type="term" value="C:plasma membrane"/>
    <property type="evidence" value="ECO:0007669"/>
    <property type="project" value="UniProtKB-SubCell"/>
</dbReference>
<evidence type="ECO:0000256" key="2">
    <source>
        <dbReference type="ARBA" id="ARBA00022475"/>
    </source>
</evidence>
<evidence type="ECO:0000256" key="6">
    <source>
        <dbReference type="ARBA" id="ARBA00023136"/>
    </source>
</evidence>
<evidence type="ECO:0000256" key="1">
    <source>
        <dbReference type="ARBA" id="ARBA00004377"/>
    </source>
</evidence>
<keyword evidence="4" id="KW-0812">Transmembrane</keyword>
<keyword evidence="2" id="KW-1003">Cell membrane</keyword>
<reference evidence="10 11" key="1">
    <citation type="submission" date="2019-06" db="EMBL/GenBank/DDBJ databases">
        <title>Whole genome shotgun sequence of Halomonas halmophila NBRC 15537.</title>
        <authorList>
            <person name="Hosoyama A."/>
            <person name="Uohara A."/>
            <person name="Ohji S."/>
            <person name="Ichikawa N."/>
        </authorList>
    </citation>
    <scope>NUCLEOTIDE SEQUENCE [LARGE SCALE GENOMIC DNA]</scope>
    <source>
        <strain evidence="10 11">NBRC 15537</strain>
    </source>
</reference>
<dbReference type="InterPro" id="IPR003848">
    <property type="entry name" value="DUF218"/>
</dbReference>
<name>A0A4Y4F2I6_9GAMM</name>
<protein>
    <submittedName>
        <fullName evidence="10">SanA protein</fullName>
    </submittedName>
</protein>
<proteinExistence type="predicted"/>